<dbReference type="Gene3D" id="1.25.40.10">
    <property type="entry name" value="Tetratricopeptide repeat domain"/>
    <property type="match status" value="3"/>
</dbReference>
<evidence type="ECO:0000313" key="3">
    <source>
        <dbReference type="Proteomes" id="UP000095512"/>
    </source>
</evidence>
<accession>A0A174MHL5</accession>
<dbReference type="SMART" id="SM00671">
    <property type="entry name" value="SEL1"/>
    <property type="match status" value="11"/>
</dbReference>
<evidence type="ECO:0000256" key="1">
    <source>
        <dbReference type="SAM" id="MobiDB-lite"/>
    </source>
</evidence>
<dbReference type="Pfam" id="PF08238">
    <property type="entry name" value="Sel1"/>
    <property type="match status" value="11"/>
</dbReference>
<proteinExistence type="predicted"/>
<dbReference type="NCBIfam" id="NF041499">
    <property type="entry name" value="MobP3"/>
    <property type="match status" value="1"/>
</dbReference>
<dbReference type="PANTHER" id="PTHR11102">
    <property type="entry name" value="SEL-1-LIKE PROTEIN"/>
    <property type="match status" value="1"/>
</dbReference>
<reference evidence="2 3" key="1">
    <citation type="submission" date="2015-09" db="EMBL/GenBank/DDBJ databases">
        <authorList>
            <consortium name="Pathogen Informatics"/>
        </authorList>
    </citation>
    <scope>NUCLEOTIDE SEQUENCE [LARGE SCALE GENOMIC DNA]</scope>
    <source>
        <strain evidence="2 3">2789STDY5834865</strain>
    </source>
</reference>
<dbReference type="InterPro" id="IPR048102">
    <property type="entry name" value="MobP3"/>
</dbReference>
<dbReference type="Pfam" id="PF18555">
    <property type="entry name" value="MobL"/>
    <property type="match status" value="1"/>
</dbReference>
<dbReference type="RefSeq" id="WP_057572201.1">
    <property type="nucleotide sequence ID" value="NZ_CZAB01000030.1"/>
</dbReference>
<gene>
    <name evidence="2" type="ORF">ERS852480_03109</name>
</gene>
<dbReference type="EMBL" id="CZAB01000030">
    <property type="protein sequence ID" value="CUP33415.1"/>
    <property type="molecule type" value="Genomic_DNA"/>
</dbReference>
<dbReference type="SUPFAM" id="SSF81901">
    <property type="entry name" value="HCP-like"/>
    <property type="match status" value="3"/>
</dbReference>
<feature type="compositionally biased region" description="Basic and acidic residues" evidence="1">
    <location>
        <begin position="932"/>
        <end position="951"/>
    </location>
</feature>
<protein>
    <submittedName>
        <fullName evidence="2">Sel1 domain-containing protein repeat-containing protein</fullName>
    </submittedName>
</protein>
<evidence type="ECO:0000313" key="2">
    <source>
        <dbReference type="EMBL" id="CUP33415.1"/>
    </source>
</evidence>
<dbReference type="Proteomes" id="UP000095512">
    <property type="component" value="Unassembled WGS sequence"/>
</dbReference>
<dbReference type="InterPro" id="IPR011990">
    <property type="entry name" value="TPR-like_helical_dom_sf"/>
</dbReference>
<name>A0A174MHL5_9FIRM</name>
<dbReference type="InterPro" id="IPR041073">
    <property type="entry name" value="MobL"/>
</dbReference>
<dbReference type="InterPro" id="IPR050767">
    <property type="entry name" value="Sel1_AlgK"/>
</dbReference>
<feature type="region of interest" description="Disordered" evidence="1">
    <location>
        <begin position="922"/>
        <end position="951"/>
    </location>
</feature>
<dbReference type="InterPro" id="IPR006597">
    <property type="entry name" value="Sel1-like"/>
</dbReference>
<dbReference type="PANTHER" id="PTHR11102:SF160">
    <property type="entry name" value="ERAD-ASSOCIATED E3 UBIQUITIN-PROTEIN LIGASE COMPONENT HRD3"/>
    <property type="match status" value="1"/>
</dbReference>
<organism evidence="2 3">
    <name type="scientific">Enterocloster clostridioformis</name>
    <dbReference type="NCBI Taxonomy" id="1531"/>
    <lineage>
        <taxon>Bacteria</taxon>
        <taxon>Bacillati</taxon>
        <taxon>Bacillota</taxon>
        <taxon>Clostridia</taxon>
        <taxon>Lachnospirales</taxon>
        <taxon>Lachnospiraceae</taxon>
        <taxon>Enterocloster</taxon>
    </lineage>
</organism>
<sequence>MPKIIFTSRYVRDAPPAQLENYVRYIGTREGVEKVDESKLLLPATINQKNLIRQLIRDIPAAKEMLEYTDFLLQPTIGNASELISCALEQHLDLIGKREYYVDYIANRPRVERVGEHGLFTDAGQSVVLAKVQGEVAKHKGAVWTHVVSLRREDAARLGYDSAKQWMALLRSKRAMLCKHMRIDSENLRWYAAFHNEGHHPHVHLMVYSAKDNDGYLTEKSIEAMRSELAHDIFRQDFAHLYDKQNQARAELKTGAADVMRKMMKELRSGTLVNPEIQGQMIKLSERLQNTGGKKVYGYLKRDVKNLIDQVVDELAKDSRVDALYQAWGKWQNEILLTYQNTVPSLPLLSRQPQFKSIKNMVIAEAMNLGRHQVTFEDETASFIESDDLPEPENGQEFSEEAIPEWQEQEYTKSRSGKSRGQKWWNDGYKEARKNLYGSKEQEPDFAEAFRLFVLEAQSGNGLAMHDLGRMLADGLGREIDPAGAQEWYVKALAAFLKEEKHTEEKQRPYLQYRIGKMFAAGLGTEQDYEKAAQWFSRAVAANHKYAQYSLAGLYYQGQGEEQSYEQAHNLYRCSAEQGNPYADYELAKMYRDGIGTQRDIGQAEAHFQNAFSGFFSLEADSHDDKLQYRLGQMLHTGTGTGKDDTAAAHYWECAARLGNVNAQYALGKLWLENGTGDPEQAVAWITKAAESGNAAAQYALGKVYRDGIHVPRDVEKAVELFTQSAEQDNEYAAYQLGKLYLAGEDIPKDVEAAIRWLSFSSDSGNAYAQYALGKVFLAGEDVPKDVRKAVSLFMESAEQKNEYAAYQLGKLYLAGEDIPKDVDTAIRWLTEAADQNNQYAQYLLGKLYLCGRDVPRDREKAILFLQASAAQGNIYAQFFLDHLDSFRDPSAFLAATRLLHRLENLFREDYQKAAGGSPFHIDRKRRRKLAEKKQAQGHKRDDREPVQQTF</sequence>
<dbReference type="AlphaFoldDB" id="A0A174MHL5"/>